<dbReference type="Pfam" id="PF02737">
    <property type="entry name" value="3HCDH_N"/>
    <property type="match status" value="1"/>
</dbReference>
<reference evidence="13 14" key="1">
    <citation type="journal article" date="2016" name="Nat. Commun.">
        <title>Thousands of microbial genomes shed light on interconnected biogeochemical processes in an aquifer system.</title>
        <authorList>
            <person name="Anantharaman K."/>
            <person name="Brown C.T."/>
            <person name="Hug L.A."/>
            <person name="Sharon I."/>
            <person name="Castelle C.J."/>
            <person name="Probst A.J."/>
            <person name="Thomas B.C."/>
            <person name="Singh A."/>
            <person name="Wilkins M.J."/>
            <person name="Karaoz U."/>
            <person name="Brodie E.L."/>
            <person name="Williams K.H."/>
            <person name="Hubbard S.S."/>
            <person name="Banfield J.F."/>
        </authorList>
    </citation>
    <scope>NUCLEOTIDE SEQUENCE [LARGE SCALE GENOMIC DNA]</scope>
</reference>
<dbReference type="SUPFAM" id="SSF52096">
    <property type="entry name" value="ClpP/crotonase"/>
    <property type="match status" value="1"/>
</dbReference>
<feature type="domain" description="3-hydroxyacyl-CoA dehydrogenase C-terminal" evidence="11">
    <location>
        <begin position="302"/>
        <end position="364"/>
    </location>
</feature>
<dbReference type="Gene3D" id="3.40.50.720">
    <property type="entry name" value="NAD(P)-binding Rossmann-like Domain"/>
    <property type="match status" value="1"/>
</dbReference>
<dbReference type="EMBL" id="MFIA01000012">
    <property type="protein sequence ID" value="OGF82885.1"/>
    <property type="molecule type" value="Genomic_DNA"/>
</dbReference>
<dbReference type="GO" id="GO:0004300">
    <property type="term" value="F:enoyl-CoA hydratase activity"/>
    <property type="evidence" value="ECO:0007669"/>
    <property type="project" value="TreeGrafter"/>
</dbReference>
<evidence type="ECO:0000313" key="14">
    <source>
        <dbReference type="Proteomes" id="UP000178046"/>
    </source>
</evidence>
<keyword evidence="6" id="KW-0520">NAD</keyword>
<name>A0A1F5X4K8_9BACT</name>
<dbReference type="Gene3D" id="1.10.1040.10">
    <property type="entry name" value="N-(1-d-carboxylethyl)-l-norvaline Dehydrogenase, domain 2"/>
    <property type="match status" value="1"/>
</dbReference>
<accession>A0A1F5X4K8</accession>
<keyword evidence="8" id="KW-0456">Lyase</keyword>
<evidence type="ECO:0000256" key="2">
    <source>
        <dbReference type="ARBA" id="ARBA00007005"/>
    </source>
</evidence>
<dbReference type="InterPro" id="IPR001753">
    <property type="entry name" value="Enoyl-CoA_hydra/iso"/>
</dbReference>
<keyword evidence="5" id="KW-0560">Oxidoreductase</keyword>
<dbReference type="Pfam" id="PF00378">
    <property type="entry name" value="ECH_1"/>
    <property type="match status" value="1"/>
</dbReference>
<gene>
    <name evidence="13" type="ORF">A2924_01630</name>
</gene>
<dbReference type="InterPro" id="IPR006176">
    <property type="entry name" value="3-OHacyl-CoA_DH_NAD-bd"/>
</dbReference>
<evidence type="ECO:0000256" key="3">
    <source>
        <dbReference type="ARBA" id="ARBA00022832"/>
    </source>
</evidence>
<evidence type="ECO:0000256" key="7">
    <source>
        <dbReference type="ARBA" id="ARBA00023098"/>
    </source>
</evidence>
<evidence type="ECO:0000259" key="11">
    <source>
        <dbReference type="Pfam" id="PF00725"/>
    </source>
</evidence>
<evidence type="ECO:0000256" key="5">
    <source>
        <dbReference type="ARBA" id="ARBA00023002"/>
    </source>
</evidence>
<keyword evidence="9" id="KW-0511">Multifunctional enzyme</keyword>
<dbReference type="GO" id="GO:0006635">
    <property type="term" value="P:fatty acid beta-oxidation"/>
    <property type="evidence" value="ECO:0007669"/>
    <property type="project" value="UniProtKB-UniPathway"/>
</dbReference>
<protein>
    <submittedName>
        <fullName evidence="13">Uncharacterized protein</fullName>
    </submittedName>
</protein>
<sequence>MLERLMVAGGGVMGSGIAQVAAEAGIKNIVVADSAFDASPGFLKYVQDKVKTGIFTSRDEHGKFIRRTREEVDEVYKRIEWCDTRSKQFKAYLLQTMMVIEAIEENIDKKQELYRTIEHYLPMPGPIFTNTSVISIKKLSECLIHPERFMGIHFFNPVPLMKPVEFITHPGTSVATFKMAEELVVRLGKIHKRAPDIPGFIANRLFVKEVEAFLGAVDNGADFKQIDKAFSNGAWFSDPVARKIVDCFLNAARDLISKDKGHELLGESEEKFKKNVDELMRLGGALKMGPYELISYVDRGEDPKMQFKMGPAKFTDHVGIDVAQNCCEMLQTQEPERWKSSPLLQKMLAEGKKGVKSGEGFYEYADKVTFAIAPDKSYARIGWTGKVLSLKLVGDLRIAFGHAKGLGAESVILDINRGRGADINEFLLALLDEEAAESAINTWQPAILKVIDYPGPVFAAIKGSAFGGAYEFALACDYIIAEKKAKIGLVELQRGILPGGGGTQTLTRRVGESKARQMILLGLTIDELEEEVGPPWVDEAVEKITEERLMGLVWKRKKIVKRDRSPLKNSIISDFIESRKEKREIKKIRESWGAFEPESFELARDAIWYGNRKSLHLGIRQDEFEAITKAFKSKSALDKIIEFFEPKEKAE</sequence>
<dbReference type="PANTHER" id="PTHR43612">
    <property type="entry name" value="TRIFUNCTIONAL ENZYME SUBUNIT ALPHA"/>
    <property type="match status" value="1"/>
</dbReference>
<evidence type="ECO:0000256" key="1">
    <source>
        <dbReference type="ARBA" id="ARBA00005005"/>
    </source>
</evidence>
<evidence type="ECO:0000256" key="8">
    <source>
        <dbReference type="ARBA" id="ARBA00023239"/>
    </source>
</evidence>
<dbReference type="CDD" id="cd06558">
    <property type="entry name" value="crotonase-like"/>
    <property type="match status" value="1"/>
</dbReference>
<dbReference type="InterPro" id="IPR050136">
    <property type="entry name" value="FA_oxidation_alpha_subunit"/>
</dbReference>
<proteinExistence type="inferred from homology"/>
<dbReference type="Pfam" id="PF00725">
    <property type="entry name" value="3HCDH"/>
    <property type="match status" value="1"/>
</dbReference>
<dbReference type="InterPro" id="IPR006108">
    <property type="entry name" value="3HC_DH_C"/>
</dbReference>
<feature type="domain" description="3-hydroxyacyl-CoA dehydrogenase NAD binding" evidence="12">
    <location>
        <begin position="6"/>
        <end position="190"/>
    </location>
</feature>
<dbReference type="InterPro" id="IPR008927">
    <property type="entry name" value="6-PGluconate_DH-like_C_sf"/>
</dbReference>
<dbReference type="GO" id="GO:0070403">
    <property type="term" value="F:NAD+ binding"/>
    <property type="evidence" value="ECO:0007669"/>
    <property type="project" value="InterPro"/>
</dbReference>
<dbReference type="Gene3D" id="3.90.226.10">
    <property type="entry name" value="2-enoyl-CoA Hydratase, Chain A, domain 1"/>
    <property type="match status" value="1"/>
</dbReference>
<dbReference type="InterPro" id="IPR013328">
    <property type="entry name" value="6PGD_dom2"/>
</dbReference>
<dbReference type="Proteomes" id="UP000178046">
    <property type="component" value="Unassembled WGS sequence"/>
</dbReference>
<comment type="catalytic activity">
    <reaction evidence="10">
        <text>a (3S)-3-hydroxyacyl-CoA + NAD(+) = a 3-oxoacyl-CoA + NADH + H(+)</text>
        <dbReference type="Rhea" id="RHEA:22432"/>
        <dbReference type="ChEBI" id="CHEBI:15378"/>
        <dbReference type="ChEBI" id="CHEBI:57318"/>
        <dbReference type="ChEBI" id="CHEBI:57540"/>
        <dbReference type="ChEBI" id="CHEBI:57945"/>
        <dbReference type="ChEBI" id="CHEBI:90726"/>
        <dbReference type="EC" id="1.1.1.35"/>
    </reaction>
</comment>
<keyword evidence="4" id="KW-0442">Lipid degradation</keyword>
<dbReference type="AlphaFoldDB" id="A0A1F5X4K8"/>
<evidence type="ECO:0000256" key="4">
    <source>
        <dbReference type="ARBA" id="ARBA00022963"/>
    </source>
</evidence>
<dbReference type="GO" id="GO:0016509">
    <property type="term" value="F:long-chain (3S)-3-hydroxyacyl-CoA dehydrogenase (NAD+) activity"/>
    <property type="evidence" value="ECO:0007669"/>
    <property type="project" value="TreeGrafter"/>
</dbReference>
<dbReference type="InterPro" id="IPR036291">
    <property type="entry name" value="NAD(P)-bd_dom_sf"/>
</dbReference>
<dbReference type="SUPFAM" id="SSF51735">
    <property type="entry name" value="NAD(P)-binding Rossmann-fold domains"/>
    <property type="match status" value="1"/>
</dbReference>
<evidence type="ECO:0000256" key="9">
    <source>
        <dbReference type="ARBA" id="ARBA00023268"/>
    </source>
</evidence>
<dbReference type="InterPro" id="IPR029045">
    <property type="entry name" value="ClpP/crotonase-like_dom_sf"/>
</dbReference>
<keyword evidence="7" id="KW-0443">Lipid metabolism</keyword>
<comment type="caution">
    <text evidence="13">The sequence shown here is derived from an EMBL/GenBank/DDBJ whole genome shotgun (WGS) entry which is preliminary data.</text>
</comment>
<keyword evidence="3" id="KW-0276">Fatty acid metabolism</keyword>
<evidence type="ECO:0000313" key="13">
    <source>
        <dbReference type="EMBL" id="OGF82885.1"/>
    </source>
</evidence>
<comment type="pathway">
    <text evidence="1">Lipid metabolism; fatty acid beta-oxidation.</text>
</comment>
<evidence type="ECO:0000256" key="10">
    <source>
        <dbReference type="ARBA" id="ARBA00049556"/>
    </source>
</evidence>
<dbReference type="SUPFAM" id="SSF48179">
    <property type="entry name" value="6-phosphogluconate dehydrogenase C-terminal domain-like"/>
    <property type="match status" value="1"/>
</dbReference>
<comment type="similarity">
    <text evidence="2">In the central section; belongs to the 3-hydroxyacyl-CoA dehydrogenase family.</text>
</comment>
<evidence type="ECO:0000256" key="6">
    <source>
        <dbReference type="ARBA" id="ARBA00023027"/>
    </source>
</evidence>
<dbReference type="PANTHER" id="PTHR43612:SF3">
    <property type="entry name" value="TRIFUNCTIONAL ENZYME SUBUNIT ALPHA, MITOCHONDRIAL"/>
    <property type="match status" value="1"/>
</dbReference>
<dbReference type="UniPathway" id="UPA00659"/>
<organism evidence="13 14">
    <name type="scientific">Candidatus Giovannonibacteria bacterium RIFCSPLOWO2_01_FULL_44_16</name>
    <dbReference type="NCBI Taxonomy" id="1798348"/>
    <lineage>
        <taxon>Bacteria</taxon>
        <taxon>Candidatus Giovannoniibacteriota</taxon>
    </lineage>
</organism>
<evidence type="ECO:0000259" key="12">
    <source>
        <dbReference type="Pfam" id="PF02737"/>
    </source>
</evidence>